<evidence type="ECO:0000313" key="3">
    <source>
        <dbReference type="Proteomes" id="UP000830583"/>
    </source>
</evidence>
<keyword evidence="1" id="KW-0812">Transmembrane</keyword>
<evidence type="ECO:0000256" key="1">
    <source>
        <dbReference type="SAM" id="Phobius"/>
    </source>
</evidence>
<accession>A0ABY4KK09</accession>
<organism evidence="2 3">
    <name type="scientific">Flavobacterium azooxidireducens</name>
    <dbReference type="NCBI Taxonomy" id="1871076"/>
    <lineage>
        <taxon>Bacteria</taxon>
        <taxon>Pseudomonadati</taxon>
        <taxon>Bacteroidota</taxon>
        <taxon>Flavobacteriia</taxon>
        <taxon>Flavobacteriales</taxon>
        <taxon>Flavobacteriaceae</taxon>
        <taxon>Flavobacterium</taxon>
    </lineage>
</organism>
<evidence type="ECO:0008006" key="4">
    <source>
        <dbReference type="Google" id="ProtNLM"/>
    </source>
</evidence>
<protein>
    <recommendedName>
        <fullName evidence="4">T9SS sorting signal type C domain-containing protein</fullName>
    </recommendedName>
</protein>
<gene>
    <name evidence="2" type="ORF">M0M57_02535</name>
</gene>
<keyword evidence="1" id="KW-1133">Transmembrane helix</keyword>
<feature type="transmembrane region" description="Helical" evidence="1">
    <location>
        <begin position="7"/>
        <end position="26"/>
    </location>
</feature>
<reference evidence="2" key="1">
    <citation type="submission" date="2022-04" db="EMBL/GenBank/DDBJ databases">
        <title>Consumption of N2O by Flavobacterium azooxidireducens sp. nov. isolated from Decomposing Leaf Litter of Phragmites australis (Cav.).</title>
        <authorList>
            <person name="Behrendt U."/>
            <person name="Spanner T."/>
            <person name="Augustin J."/>
            <person name="Horn M.A."/>
            <person name="Kolb S."/>
            <person name="Ulrich A."/>
        </authorList>
    </citation>
    <scope>NUCLEOTIDE SEQUENCE</scope>
    <source>
        <strain evidence="2">IGB 4-14</strain>
    </source>
</reference>
<sequence>MRKENWGVFFPLLICRLIGIIILFFYNTIDSYAQCAAYTANIHCTTAAPTIVGSSITCSPPQNNAGRRNFLVTNMVAGNIYRVSNCGSGFDTQLTIFNAAGSASLAYNDDDGTGCTGISASLDFTPPATGDYRMQLNRFNCDTATNQTHGTITVTLLGVAPPGPVNDLCSNATSLPCGTSNLSGTTVGTTNIANVSGCTMSNYGVWYSFVGDGANTTISSYADFDHKMAIVSGSCGSFTNLSCNDDALSYDTETTTFPTVNGTTYYVYIAHYSSTSTITGTFTISRSCTTPCSPGGGTGTTTLGCPSVLSGGLGLDGADPIPMDCNSVSTCVELEATYLQLGNTTSYTVESIDYNIPYQFNCLQNPVSVNVDDIWSPVINLPFNFCFYGNTYNSCIMGSNGMISFNTAAAGGASGYEFNDNLPSTAGALFANTIYGVYHDIDPSIGGEVGWELITLNTGCRALVAGWSNVPMYNDNSIFYTGMIVLYEDTNIIEVYIEEKNLDSYDFFYSDAWNYGNAIVGIQNSTATQAVVAPGRNGLSPNWTTTNEAWRFVPSGPSITSLQWFEGSGTSGPMLGTTDVIEVCPTVTTTYTARVTYTLCSGTTITETDETIVTVIGDKTWNGSIDSDWNKNNNWTPIGIPNSSDCVLIPITPNDPIISGTNYNGLAGTLRILDDATLTVNSNNSITVTDWVNVQANGTFDIHDNSSLVQINNTTNIGNIIYRRDTDIRRLDYVYWSSPVAGFNVSNIPAPIAPGPIFTWNTTLANPNGGQGYWVGAAGSTMQPAVGYIMRGPNSFGNTPTTLNGSFIGVPNNGPITTPITRGSDTNTATHYGINGTEITNLSDNYNLIGNPYPSAIRASQFLFNNNTKIEGNVRLWTHGTLPAAITSPFYDTYAYNYTPNDYFIYNFTGASCCPAAGSDLFIGAGQGFFVQMIDGPPASDVVTFNNGLRNSGYDNSLFYRYSNDIETETSLTDLERHRMWFDIINSDGLNDRTLVGYIENASMGRDSFFDANTAVAGNMIIYSLLNEEKLTIQGRSLPFDVNDIVPIGVHIPNSGQHTIALAAIDGLFENQAIYLKDNLLNSIHDIKENPYSFTSEQGTYNNRFEVIYQNETLGNPDFSFENIVRVTSNENVTVHSTIELMESILVYNVLGQKLAEYNNVNANQLVLTNLQKNNSNLLLKIKLQNGTTSIEKVIY</sequence>
<proteinExistence type="predicted"/>
<dbReference type="EMBL" id="CP096205">
    <property type="protein sequence ID" value="UPQ79720.1"/>
    <property type="molecule type" value="Genomic_DNA"/>
</dbReference>
<name>A0ABY4KK09_9FLAO</name>
<keyword evidence="1" id="KW-0472">Membrane</keyword>
<dbReference type="Proteomes" id="UP000830583">
    <property type="component" value="Chromosome"/>
</dbReference>
<evidence type="ECO:0000313" key="2">
    <source>
        <dbReference type="EMBL" id="UPQ79720.1"/>
    </source>
</evidence>
<keyword evidence="3" id="KW-1185">Reference proteome</keyword>
<dbReference type="RefSeq" id="WP_248435081.1">
    <property type="nucleotide sequence ID" value="NZ_CP096205.1"/>
</dbReference>